<dbReference type="SUPFAM" id="SSF53474">
    <property type="entry name" value="alpha/beta-Hydrolases"/>
    <property type="match status" value="1"/>
</dbReference>
<reference evidence="2 3" key="1">
    <citation type="submission" date="2021-01" db="EMBL/GenBank/DDBJ databases">
        <title>Belnapia mucosa sp. nov. and Belnapia arida sp. nov., isolated from the Tabernas Desert (Almeria, Spain).</title>
        <authorList>
            <person name="Molina-Menor E."/>
            <person name="Vidal-Verdu A."/>
            <person name="Calonge A."/>
            <person name="Satari L."/>
            <person name="Pereto J."/>
            <person name="Porcar M."/>
        </authorList>
    </citation>
    <scope>NUCLEOTIDE SEQUENCE [LARGE SCALE GENOMIC DNA]</scope>
    <source>
        <strain evidence="2 3">T18</strain>
    </source>
</reference>
<dbReference type="RefSeq" id="WP_202831489.1">
    <property type="nucleotide sequence ID" value="NZ_JAETWB010000003.1"/>
</dbReference>
<dbReference type="InterPro" id="IPR000073">
    <property type="entry name" value="AB_hydrolase_1"/>
</dbReference>
<evidence type="ECO:0000259" key="1">
    <source>
        <dbReference type="Pfam" id="PF00561"/>
    </source>
</evidence>
<evidence type="ECO:0000313" key="2">
    <source>
        <dbReference type="EMBL" id="MBL6078337.1"/>
    </source>
</evidence>
<gene>
    <name evidence="2" type="ORF">JMJ56_09995</name>
</gene>
<dbReference type="InterPro" id="IPR029058">
    <property type="entry name" value="AB_hydrolase_fold"/>
</dbReference>
<dbReference type="PANTHER" id="PTHR43194">
    <property type="entry name" value="HYDROLASE ALPHA/BETA FOLD FAMILY"/>
    <property type="match status" value="1"/>
</dbReference>
<dbReference type="Proteomes" id="UP000660885">
    <property type="component" value="Unassembled WGS sequence"/>
</dbReference>
<proteinExistence type="predicted"/>
<dbReference type="GO" id="GO:0016787">
    <property type="term" value="F:hydrolase activity"/>
    <property type="evidence" value="ECO:0007669"/>
    <property type="project" value="UniProtKB-KW"/>
</dbReference>
<sequence>MPKIPDDLASRLAEPAIARHGRHLTADLLLAIGEANWLLSLHDGRLAALRPGPFLMPRSTLALRITEEGFARFAAPEPQPGWHDLLALRRQGALMVEGDTDLFFAHLLWFKGLLPLLAGHPAPAAAEAPTFGDVTVEPITGRYLRLDIAGRPHRLYVEEAGSGLPLLLLHTAGSDGRQWRDLLNDPDVTSRFRCTAFDMPRHGKSSPPPGWEREDYRLTTAAYTGLVMTVAAALGLERPVVMGCSIGGRIVLDLAAEHPDALGGVIGLQGSAFTGRYYELDALHHPHIHGGEACAAMVSGLVGPASPEAEKWETLWHYAQGGPGIFRGDLHFYAEEGDLRPKLARIDTGRCPVALLTGEYDYSCRPEDSRATAAAIPGATLTIMPGLGHFPMSENWPALKPHLLPVLERMRQGR</sequence>
<protein>
    <submittedName>
        <fullName evidence="2">Alpha/beta hydrolase</fullName>
    </submittedName>
</protein>
<accession>A0ABS1U3N7</accession>
<dbReference type="Gene3D" id="3.40.50.1820">
    <property type="entry name" value="alpha/beta hydrolase"/>
    <property type="match status" value="1"/>
</dbReference>
<dbReference type="PANTHER" id="PTHR43194:SF2">
    <property type="entry name" value="PEROXISOMAL MEMBRANE PROTEIN LPX1"/>
    <property type="match status" value="1"/>
</dbReference>
<evidence type="ECO:0000313" key="3">
    <source>
        <dbReference type="Proteomes" id="UP000660885"/>
    </source>
</evidence>
<feature type="domain" description="AB hydrolase-1" evidence="1">
    <location>
        <begin position="165"/>
        <end position="270"/>
    </location>
</feature>
<dbReference type="Pfam" id="PF00561">
    <property type="entry name" value="Abhydrolase_1"/>
    <property type="match status" value="1"/>
</dbReference>
<dbReference type="InterPro" id="IPR050228">
    <property type="entry name" value="Carboxylesterase_BioH"/>
</dbReference>
<name>A0ABS1U3N7_9PROT</name>
<organism evidence="2 3">
    <name type="scientific">Belnapia arida</name>
    <dbReference type="NCBI Taxonomy" id="2804533"/>
    <lineage>
        <taxon>Bacteria</taxon>
        <taxon>Pseudomonadati</taxon>
        <taxon>Pseudomonadota</taxon>
        <taxon>Alphaproteobacteria</taxon>
        <taxon>Acetobacterales</taxon>
        <taxon>Roseomonadaceae</taxon>
        <taxon>Belnapia</taxon>
    </lineage>
</organism>
<comment type="caution">
    <text evidence="2">The sequence shown here is derived from an EMBL/GenBank/DDBJ whole genome shotgun (WGS) entry which is preliminary data.</text>
</comment>
<dbReference type="EMBL" id="JAETWB010000003">
    <property type="protein sequence ID" value="MBL6078337.1"/>
    <property type="molecule type" value="Genomic_DNA"/>
</dbReference>
<keyword evidence="3" id="KW-1185">Reference proteome</keyword>
<keyword evidence="2" id="KW-0378">Hydrolase</keyword>